<protein>
    <submittedName>
        <fullName evidence="2">Uncharacterized protein</fullName>
    </submittedName>
</protein>
<keyword evidence="1" id="KW-0472">Membrane</keyword>
<keyword evidence="1" id="KW-0812">Transmembrane</keyword>
<feature type="transmembrane region" description="Helical" evidence="1">
    <location>
        <begin position="38"/>
        <end position="59"/>
    </location>
</feature>
<dbReference type="EMBL" id="GGEC01043306">
    <property type="protein sequence ID" value="MBX23790.1"/>
    <property type="molecule type" value="Transcribed_RNA"/>
</dbReference>
<accession>A0A2P2M0R2</accession>
<name>A0A2P2M0R2_RHIMU</name>
<organism evidence="2">
    <name type="scientific">Rhizophora mucronata</name>
    <name type="common">Asiatic mangrove</name>
    <dbReference type="NCBI Taxonomy" id="61149"/>
    <lineage>
        <taxon>Eukaryota</taxon>
        <taxon>Viridiplantae</taxon>
        <taxon>Streptophyta</taxon>
        <taxon>Embryophyta</taxon>
        <taxon>Tracheophyta</taxon>
        <taxon>Spermatophyta</taxon>
        <taxon>Magnoliopsida</taxon>
        <taxon>eudicotyledons</taxon>
        <taxon>Gunneridae</taxon>
        <taxon>Pentapetalae</taxon>
        <taxon>rosids</taxon>
        <taxon>fabids</taxon>
        <taxon>Malpighiales</taxon>
        <taxon>Rhizophoraceae</taxon>
        <taxon>Rhizophora</taxon>
    </lineage>
</organism>
<evidence type="ECO:0000256" key="1">
    <source>
        <dbReference type="SAM" id="Phobius"/>
    </source>
</evidence>
<feature type="transmembrane region" description="Helical" evidence="1">
    <location>
        <begin position="12"/>
        <end position="32"/>
    </location>
</feature>
<proteinExistence type="predicted"/>
<keyword evidence="1" id="KW-1133">Transmembrane helix</keyword>
<evidence type="ECO:0000313" key="2">
    <source>
        <dbReference type="EMBL" id="MBX23790.1"/>
    </source>
</evidence>
<reference evidence="2" key="1">
    <citation type="submission" date="2018-02" db="EMBL/GenBank/DDBJ databases">
        <title>Rhizophora mucronata_Transcriptome.</title>
        <authorList>
            <person name="Meera S.P."/>
            <person name="Sreeshan A."/>
            <person name="Augustine A."/>
        </authorList>
    </citation>
    <scope>NUCLEOTIDE SEQUENCE</scope>
    <source>
        <tissue evidence="2">Leaf</tissue>
    </source>
</reference>
<sequence length="60" mass="6665">MLHLGHQSTLGLSLSMVLFPCLCNFLVLQVMMSESRRYGPWVMLLAIPQVAGTSFLVMVP</sequence>
<dbReference type="AlphaFoldDB" id="A0A2P2M0R2"/>